<feature type="domain" description="Heparan-alpha-glucosaminide N-acetyltransferase catalytic" evidence="2">
    <location>
        <begin position="5"/>
        <end position="233"/>
    </location>
</feature>
<evidence type="ECO:0000259" key="2">
    <source>
        <dbReference type="Pfam" id="PF07786"/>
    </source>
</evidence>
<reference evidence="3 4" key="1">
    <citation type="submission" date="2018-08" db="EMBL/GenBank/DDBJ databases">
        <title>The metabolism and importance of syntrophic acetate oxidation coupled to methane or sulfide production in haloalkaline environments.</title>
        <authorList>
            <person name="Timmers P.H.A."/>
            <person name="Vavourakis C.D."/>
            <person name="Sorokin D.Y."/>
            <person name="Sinninghe Damste J.S."/>
            <person name="Muyzer G."/>
            <person name="Stams A.J.M."/>
            <person name="Plugge C.M."/>
        </authorList>
    </citation>
    <scope>NUCLEOTIDE SEQUENCE [LARGE SCALE GENOMIC DNA]</scope>
    <source>
        <strain evidence="3">MSAO_Arc3</strain>
    </source>
</reference>
<dbReference type="InterPro" id="IPR012429">
    <property type="entry name" value="HGSNAT_cat"/>
</dbReference>
<keyword evidence="1" id="KW-1133">Transmembrane helix</keyword>
<dbReference type="Pfam" id="PF07786">
    <property type="entry name" value="HGSNAT_cat"/>
    <property type="match status" value="1"/>
</dbReference>
<name>A0A3R7VYK5_9EURY</name>
<feature type="transmembrane region" description="Helical" evidence="1">
    <location>
        <begin position="137"/>
        <end position="155"/>
    </location>
</feature>
<comment type="caution">
    <text evidence="3">The sequence shown here is derived from an EMBL/GenBank/DDBJ whole genome shotgun (WGS) entry which is preliminary data.</text>
</comment>
<dbReference type="RefSeq" id="WP_259135681.1">
    <property type="nucleotide sequence ID" value="NZ_JANUCS010000021.1"/>
</dbReference>
<gene>
    <name evidence="3" type="ORF">D5R95_03495</name>
</gene>
<feature type="transmembrane region" description="Helical" evidence="1">
    <location>
        <begin position="43"/>
        <end position="67"/>
    </location>
</feature>
<dbReference type="AlphaFoldDB" id="A0A3R7VYK5"/>
<feature type="transmembrane region" description="Helical" evidence="1">
    <location>
        <begin position="12"/>
        <end position="37"/>
    </location>
</feature>
<accession>A0A3R7VYK5</accession>
<evidence type="ECO:0000313" key="3">
    <source>
        <dbReference type="EMBL" id="RQD87522.1"/>
    </source>
</evidence>
<proteinExistence type="predicted"/>
<dbReference type="Proteomes" id="UP000284763">
    <property type="component" value="Unassembled WGS sequence"/>
</dbReference>
<protein>
    <submittedName>
        <fullName evidence="3">DUF1624 domain-containing protein</fullName>
    </submittedName>
</protein>
<evidence type="ECO:0000313" key="4">
    <source>
        <dbReference type="Proteomes" id="UP000284763"/>
    </source>
</evidence>
<feature type="transmembrane region" description="Helical" evidence="1">
    <location>
        <begin position="88"/>
        <end position="105"/>
    </location>
</feature>
<feature type="transmembrane region" description="Helical" evidence="1">
    <location>
        <begin position="175"/>
        <end position="196"/>
    </location>
</feature>
<evidence type="ECO:0000256" key="1">
    <source>
        <dbReference type="SAM" id="Phobius"/>
    </source>
</evidence>
<keyword evidence="1" id="KW-0812">Transmembrane</keyword>
<keyword evidence="1" id="KW-0472">Membrane</keyword>
<dbReference type="EMBL" id="QZAB01000233">
    <property type="protein sequence ID" value="RQD87522.1"/>
    <property type="molecule type" value="Genomic_DNA"/>
</dbReference>
<organism evidence="3 4">
    <name type="scientific">Methanosalsum natronophilum</name>
    <dbReference type="NCBI Taxonomy" id="768733"/>
    <lineage>
        <taxon>Archaea</taxon>
        <taxon>Methanobacteriati</taxon>
        <taxon>Methanobacteriota</taxon>
        <taxon>Stenosarchaea group</taxon>
        <taxon>Methanomicrobia</taxon>
        <taxon>Methanosarcinales</taxon>
        <taxon>Methanosarcinaceae</taxon>
        <taxon>Methanosalsum</taxon>
    </lineage>
</organism>
<feature type="transmembrane region" description="Helical" evidence="1">
    <location>
        <begin position="225"/>
        <end position="245"/>
    </location>
</feature>
<sequence length="250" mass="28866">MLNERFWEIDFLRGTAILMMILFHLIYDLNFFGVFTFELREGLWFYFGRLTALIFIFLVGISLTLSYSKSLKKGLSGSQIGMKNIKRGFKILGYGIIITVITHLLLTQGTIYFGILHFIGLAVIISYPFLRFTYYNILFGILCILLGSYISQITIESPYLLWLGIAPHGLYTFDYYPLLPWFGVVLLGIFVGNILYENGIRKYCIPELGKNYLIRRMTFLGRHSLLIYLVHQPIIILILYGLGYAEISTL</sequence>
<feature type="transmembrane region" description="Helical" evidence="1">
    <location>
        <begin position="111"/>
        <end position="130"/>
    </location>
</feature>